<evidence type="ECO:0000256" key="1">
    <source>
        <dbReference type="ARBA" id="ARBA00004947"/>
    </source>
</evidence>
<dbReference type="PATRIC" id="fig|1179773.3.peg.214"/>
<evidence type="ECO:0000256" key="2">
    <source>
        <dbReference type="ARBA" id="ARBA00007637"/>
    </source>
</evidence>
<dbReference type="Gene3D" id="3.40.50.720">
    <property type="entry name" value="NAD(P)-binding Rossmann-like Domain"/>
    <property type="match status" value="2"/>
</dbReference>
<name>K3W493_SACES</name>
<proteinExistence type="inferred from homology"/>
<comment type="similarity">
    <text evidence="2">Belongs to the NAD(P)-dependent epimerase/dehydratase family.</text>
</comment>
<dbReference type="RefSeq" id="WP_015097657.1">
    <property type="nucleotide sequence ID" value="NC_019673.1"/>
</dbReference>
<evidence type="ECO:0000256" key="4">
    <source>
        <dbReference type="ARBA" id="ARBA00031367"/>
    </source>
</evidence>
<comment type="pathway">
    <text evidence="1">Carbohydrate metabolism; galactose metabolism.</text>
</comment>
<dbReference type="BioCyc" id="SESP1179773:BN6_RS01040-MONOMER"/>
<evidence type="ECO:0000259" key="6">
    <source>
        <dbReference type="Pfam" id="PF01370"/>
    </source>
</evidence>
<gene>
    <name evidence="7" type="ordered locus">BN6_02100</name>
</gene>
<dbReference type="EMBL" id="HE804045">
    <property type="protein sequence ID" value="CCH27543.1"/>
    <property type="molecule type" value="Genomic_DNA"/>
</dbReference>
<dbReference type="InterPro" id="IPR036291">
    <property type="entry name" value="NAD(P)-bd_dom_sf"/>
</dbReference>
<keyword evidence="8" id="KW-1185">Reference proteome</keyword>
<evidence type="ECO:0000256" key="5">
    <source>
        <dbReference type="ARBA" id="ARBA00033067"/>
    </source>
</evidence>
<dbReference type="PANTHER" id="PTHR43725">
    <property type="entry name" value="UDP-GLUCOSE 4-EPIMERASE"/>
    <property type="match status" value="1"/>
</dbReference>
<dbReference type="HOGENOM" id="CLU_007383_1_7_11"/>
<sequence>MRVLVTGSRGYLGRSIVGQLVEAGHEVVPFAGDVRTADIPSSDGVIHLAALARVRESFEDPLSYYDVNVTGTLRLLKSGAPRFVFASTAGVYGTPRGHVLTEEHPRVPTNPYAATKAAAEDALAWTARTGALSAATLRLFNLAGGGDRDETRVVTRACAVAAGRLPSMEVYGDGSAVRDFVHVADAARAFVLALEHRAPGHEAYNVGATPASVADVLAAVHRVTGVPVTADHRPAHPGETREMRADTTKLRALGWRPVESDLDSLVGSQWAAEGPHRTA</sequence>
<evidence type="ECO:0000313" key="7">
    <source>
        <dbReference type="EMBL" id="CCH27543.1"/>
    </source>
</evidence>
<dbReference type="SUPFAM" id="SSF51735">
    <property type="entry name" value="NAD(P)-binding Rossmann-fold domains"/>
    <property type="match status" value="1"/>
</dbReference>
<reference evidence="7 8" key="1">
    <citation type="journal article" date="2012" name="BMC Genomics">
        <title>Complete genome sequence of Saccharothrix espanaensis DSM 44229T and comparison to the other completely sequenced Pseudonocardiaceae.</title>
        <authorList>
            <person name="Strobel T."/>
            <person name="Al-Dilaimi A."/>
            <person name="Blom J."/>
            <person name="Gessner A."/>
            <person name="Kalinowski J."/>
            <person name="Luzhetska M."/>
            <person name="Puhler A."/>
            <person name="Szczepanowski R."/>
            <person name="Bechthold A."/>
            <person name="Ruckert C."/>
        </authorList>
    </citation>
    <scope>NUCLEOTIDE SEQUENCE [LARGE SCALE GENOMIC DNA]</scope>
    <source>
        <strain evidence="8">ATCC 51144 / DSM 44229 / JCM 9112 / NBRC 15066 / NRRL 15764</strain>
    </source>
</reference>
<dbReference type="PANTHER" id="PTHR43725:SF53">
    <property type="entry name" value="UDP-ARABINOSE 4-EPIMERASE 1"/>
    <property type="match status" value="1"/>
</dbReference>
<dbReference type="STRING" id="1179773.BN6_02100"/>
<dbReference type="eggNOG" id="COG1087">
    <property type="taxonomic scope" value="Bacteria"/>
</dbReference>
<protein>
    <recommendedName>
        <fullName evidence="3">UDP-glucose 4-epimerase</fullName>
    </recommendedName>
    <alternativeName>
        <fullName evidence="5">Galactowaldenase</fullName>
    </alternativeName>
    <alternativeName>
        <fullName evidence="4">UDP-galactose 4-epimerase</fullName>
    </alternativeName>
</protein>
<dbReference type="Gene3D" id="3.90.25.10">
    <property type="entry name" value="UDP-galactose 4-epimerase, domain 1"/>
    <property type="match status" value="1"/>
</dbReference>
<dbReference type="KEGG" id="sesp:BN6_02100"/>
<dbReference type="Pfam" id="PF01370">
    <property type="entry name" value="Epimerase"/>
    <property type="match status" value="1"/>
</dbReference>
<evidence type="ECO:0000256" key="3">
    <source>
        <dbReference type="ARBA" id="ARBA00018569"/>
    </source>
</evidence>
<dbReference type="InterPro" id="IPR001509">
    <property type="entry name" value="Epimerase_deHydtase"/>
</dbReference>
<dbReference type="AlphaFoldDB" id="K3W493"/>
<accession>K3W493</accession>
<evidence type="ECO:0000313" key="8">
    <source>
        <dbReference type="Proteomes" id="UP000006281"/>
    </source>
</evidence>
<dbReference type="Proteomes" id="UP000006281">
    <property type="component" value="Chromosome"/>
</dbReference>
<dbReference type="GO" id="GO:0033499">
    <property type="term" value="P:galactose catabolic process via UDP-galactose, Leloir pathway"/>
    <property type="evidence" value="ECO:0007669"/>
    <property type="project" value="TreeGrafter"/>
</dbReference>
<organism evidence="7 8">
    <name type="scientific">Saccharothrix espanaensis (strain ATCC 51144 / DSM 44229 / JCM 9112 / NBRC 15066 / NRRL 15764)</name>
    <dbReference type="NCBI Taxonomy" id="1179773"/>
    <lineage>
        <taxon>Bacteria</taxon>
        <taxon>Bacillati</taxon>
        <taxon>Actinomycetota</taxon>
        <taxon>Actinomycetes</taxon>
        <taxon>Pseudonocardiales</taxon>
        <taxon>Pseudonocardiaceae</taxon>
        <taxon>Saccharothrix</taxon>
    </lineage>
</organism>
<feature type="domain" description="NAD-dependent epimerase/dehydratase" evidence="6">
    <location>
        <begin position="3"/>
        <end position="207"/>
    </location>
</feature>